<dbReference type="Pfam" id="PF01850">
    <property type="entry name" value="PIN"/>
    <property type="match status" value="1"/>
</dbReference>
<protein>
    <recommendedName>
        <fullName evidence="1">PIN domain-containing protein</fullName>
    </recommendedName>
</protein>
<dbReference type="InterPro" id="IPR029060">
    <property type="entry name" value="PIN-like_dom_sf"/>
</dbReference>
<dbReference type="SUPFAM" id="SSF88723">
    <property type="entry name" value="PIN domain-like"/>
    <property type="match status" value="1"/>
</dbReference>
<name>A0A1I3NLF7_9BURK</name>
<dbReference type="Gene3D" id="3.40.50.1010">
    <property type="entry name" value="5'-nuclease"/>
    <property type="match status" value="1"/>
</dbReference>
<organism evidence="2 3">
    <name type="scientific">Paraburkholderia megapolitana</name>
    <dbReference type="NCBI Taxonomy" id="420953"/>
    <lineage>
        <taxon>Bacteria</taxon>
        <taxon>Pseudomonadati</taxon>
        <taxon>Pseudomonadota</taxon>
        <taxon>Betaproteobacteria</taxon>
        <taxon>Burkholderiales</taxon>
        <taxon>Burkholderiaceae</taxon>
        <taxon>Paraburkholderia</taxon>
    </lineage>
</organism>
<accession>A0A1I3NLF7</accession>
<proteinExistence type="predicted"/>
<dbReference type="RefSeq" id="WP_091014232.1">
    <property type="nucleotide sequence ID" value="NZ_CP041745.1"/>
</dbReference>
<dbReference type="AlphaFoldDB" id="A0A1I3NLF7"/>
<evidence type="ECO:0000259" key="1">
    <source>
        <dbReference type="Pfam" id="PF01850"/>
    </source>
</evidence>
<gene>
    <name evidence="2" type="ORF">SAMN05192543_105428</name>
</gene>
<evidence type="ECO:0000313" key="3">
    <source>
        <dbReference type="Proteomes" id="UP000199548"/>
    </source>
</evidence>
<dbReference type="OrthoDB" id="329172at2"/>
<dbReference type="STRING" id="420953.SAMN05192543_105428"/>
<dbReference type="Proteomes" id="UP000199548">
    <property type="component" value="Unassembled WGS sequence"/>
</dbReference>
<dbReference type="EMBL" id="FOQU01000005">
    <property type="protein sequence ID" value="SFJ10025.1"/>
    <property type="molecule type" value="Genomic_DNA"/>
</dbReference>
<keyword evidence="3" id="KW-1185">Reference proteome</keyword>
<reference evidence="2 3" key="1">
    <citation type="submission" date="2016-10" db="EMBL/GenBank/DDBJ databases">
        <authorList>
            <person name="de Groot N.N."/>
        </authorList>
    </citation>
    <scope>NUCLEOTIDE SEQUENCE [LARGE SCALE GENOMIC DNA]</scope>
    <source>
        <strain evidence="2 3">LMG 23650</strain>
    </source>
</reference>
<feature type="domain" description="PIN" evidence="1">
    <location>
        <begin position="3"/>
        <end position="114"/>
    </location>
</feature>
<evidence type="ECO:0000313" key="2">
    <source>
        <dbReference type="EMBL" id="SFJ10025.1"/>
    </source>
</evidence>
<sequence length="126" mass="14336">MNVLIDTSVWVDHFRRSNAELQQLLRVDVCVTHPLVVLELTCGTPPEPRAQVLSDIALLRQTRLATHAEVAGLIERERLYGLGCGAVDCTLLASTLLTPDTRFWTLDQRLRRLTERFDVCYVPRVH</sequence>
<dbReference type="InterPro" id="IPR002716">
    <property type="entry name" value="PIN_dom"/>
</dbReference>